<comment type="caution">
    <text evidence="2">The sequence shown here is derived from an EMBL/GenBank/DDBJ whole genome shotgun (WGS) entry which is preliminary data.</text>
</comment>
<dbReference type="Proteomes" id="UP000554520">
    <property type="component" value="Unassembled WGS sequence"/>
</dbReference>
<accession>A0A839U7E1</accession>
<evidence type="ECO:0000313" key="2">
    <source>
        <dbReference type="EMBL" id="MBB3144902.1"/>
    </source>
</evidence>
<name>A0A839U7E1_9HYPH</name>
<evidence type="ECO:0000313" key="3">
    <source>
        <dbReference type="Proteomes" id="UP000554520"/>
    </source>
</evidence>
<evidence type="ECO:0000256" key="1">
    <source>
        <dbReference type="SAM" id="MobiDB-lite"/>
    </source>
</evidence>
<sequence>MVARKDIDVELARKLKAQGLNYKEIGDQLGTNGITMRMRLDPQYADRRREQVNETRRIKRYGHDNRVRKSPRVAPDDLDSLPALPSDTRSVTGRLCGDPLPGRSALDQRKTNQC</sequence>
<reference evidence="2 3" key="1">
    <citation type="submission" date="2020-08" db="EMBL/GenBank/DDBJ databases">
        <title>Genomic Encyclopedia of Type Strains, Phase III (KMG-III): the genomes of soil and plant-associated and newly described type strains.</title>
        <authorList>
            <person name="Whitman W."/>
        </authorList>
    </citation>
    <scope>NUCLEOTIDE SEQUENCE [LARGE SCALE GENOMIC DNA]</scope>
    <source>
        <strain evidence="2 3">CECT 7015</strain>
    </source>
</reference>
<proteinExistence type="predicted"/>
<protein>
    <submittedName>
        <fullName evidence="2">Uncharacterized protein</fullName>
    </submittedName>
</protein>
<dbReference type="EMBL" id="JACHXN010000003">
    <property type="protein sequence ID" value="MBB3144902.1"/>
    <property type="molecule type" value="Genomic_DNA"/>
</dbReference>
<feature type="compositionally biased region" description="Basic and acidic residues" evidence="1">
    <location>
        <begin position="41"/>
        <end position="67"/>
    </location>
</feature>
<feature type="region of interest" description="Disordered" evidence="1">
    <location>
        <begin position="41"/>
        <end position="114"/>
    </location>
</feature>
<gene>
    <name evidence="2" type="ORF">FHS21_001303</name>
</gene>
<dbReference type="AlphaFoldDB" id="A0A839U7E1"/>
<organism evidence="2 3">
    <name type="scientific">Phyllobacterium trifolii</name>
    <dbReference type="NCBI Taxonomy" id="300193"/>
    <lineage>
        <taxon>Bacteria</taxon>
        <taxon>Pseudomonadati</taxon>
        <taxon>Pseudomonadota</taxon>
        <taxon>Alphaproteobacteria</taxon>
        <taxon>Hyphomicrobiales</taxon>
        <taxon>Phyllobacteriaceae</taxon>
        <taxon>Phyllobacterium</taxon>
    </lineage>
</organism>
<keyword evidence="3" id="KW-1185">Reference proteome</keyword>